<sequence length="97" mass="11207">MKKLKWFVGGKDRSEVAISIIDDLLDNLDDDTTKPLQEVLTDFKIELEKRESAVPYILSRMNLTISTTMHKNGITLPKDQQEKLQQLTQLSSIYYGY</sequence>
<keyword evidence="2" id="KW-1185">Reference proteome</keyword>
<evidence type="ECO:0000313" key="1">
    <source>
        <dbReference type="EMBL" id="TDG73550.1"/>
    </source>
</evidence>
<dbReference type="EMBL" id="PUFN01000009">
    <property type="protein sequence ID" value="TDG73550.1"/>
    <property type="molecule type" value="Genomic_DNA"/>
</dbReference>
<dbReference type="Gene3D" id="1.20.1440.140">
    <property type="match status" value="1"/>
</dbReference>
<evidence type="ECO:0008006" key="3">
    <source>
        <dbReference type="Google" id="ProtNLM"/>
    </source>
</evidence>
<dbReference type="AlphaFoldDB" id="A0A4R5NH94"/>
<dbReference type="Proteomes" id="UP000295257">
    <property type="component" value="Unassembled WGS sequence"/>
</dbReference>
<dbReference type="STRING" id="1612.ABB44_02955"/>
<dbReference type="InterPro" id="IPR053739">
    <property type="entry name" value="Bact_Immunity_Domain_sf"/>
</dbReference>
<dbReference type="GO" id="GO:0030153">
    <property type="term" value="P:bacteriocin immunity"/>
    <property type="evidence" value="ECO:0007669"/>
    <property type="project" value="InterPro"/>
</dbReference>
<protein>
    <recommendedName>
        <fullName evidence="3">Bacteriocin immunity protein</fullName>
    </recommendedName>
</protein>
<dbReference type="InterPro" id="IPR015046">
    <property type="entry name" value="LciA_Immunity-like"/>
</dbReference>
<accession>A0A4R5NH94</accession>
<dbReference type="RefSeq" id="WP_010018230.1">
    <property type="nucleotide sequence ID" value="NZ_PUFN01000009.1"/>
</dbReference>
<evidence type="ECO:0000313" key="2">
    <source>
        <dbReference type="Proteomes" id="UP000295257"/>
    </source>
</evidence>
<comment type="caution">
    <text evidence="1">The sequence shown here is derived from an EMBL/GenBank/DDBJ whole genome shotgun (WGS) entry which is preliminary data.</text>
</comment>
<name>A0A4R5NH94_9LACO</name>
<dbReference type="OrthoDB" id="2135506at2"/>
<organism evidence="1 2">
    <name type="scientific">Companilactobacillus farciminis</name>
    <dbReference type="NCBI Taxonomy" id="1612"/>
    <lineage>
        <taxon>Bacteria</taxon>
        <taxon>Bacillati</taxon>
        <taxon>Bacillota</taxon>
        <taxon>Bacilli</taxon>
        <taxon>Lactobacillales</taxon>
        <taxon>Lactobacillaceae</taxon>
        <taxon>Companilactobacillus</taxon>
    </lineage>
</organism>
<gene>
    <name evidence="1" type="ORF">C5L30_000489</name>
</gene>
<reference evidence="1 2" key="1">
    <citation type="journal article" date="2019" name="Appl. Microbiol. Biotechnol.">
        <title>Uncovering carbohydrate metabolism through a genotype-phenotype association study of 56 lactic acid bacteria genomes.</title>
        <authorList>
            <person name="Buron-Moles G."/>
            <person name="Chailyan A."/>
            <person name="Dolejs I."/>
            <person name="Forster J."/>
            <person name="Miks M.H."/>
        </authorList>
    </citation>
    <scope>NUCLEOTIDE SEQUENCE [LARGE SCALE GENOMIC DNA]</scope>
    <source>
        <strain evidence="1 2">ATCC 29644</strain>
    </source>
</reference>
<proteinExistence type="predicted"/>
<dbReference type="Pfam" id="PF08951">
    <property type="entry name" value="EntA_Immun"/>
    <property type="match status" value="1"/>
</dbReference>